<feature type="region of interest" description="Disordered" evidence="1">
    <location>
        <begin position="1"/>
        <end position="71"/>
    </location>
</feature>
<feature type="compositionally biased region" description="Low complexity" evidence="1">
    <location>
        <begin position="34"/>
        <end position="44"/>
    </location>
</feature>
<reference evidence="3" key="1">
    <citation type="journal article" date="2015" name="BMC Genomics">
        <title>Draft genome of a commonly misdiagnosed multidrug resistant pathogen Candida auris.</title>
        <authorList>
            <person name="Chatterjee S."/>
            <person name="Alampalli S.V."/>
            <person name="Nageshan R.K."/>
            <person name="Chettiar S.T."/>
            <person name="Joshi S."/>
            <person name="Tatu U.S."/>
        </authorList>
    </citation>
    <scope>NUCLEOTIDE SEQUENCE [LARGE SCALE GENOMIC DNA]</scope>
    <source>
        <strain evidence="3">6684</strain>
    </source>
</reference>
<feature type="compositionally biased region" description="Basic and acidic residues" evidence="1">
    <location>
        <begin position="62"/>
        <end position="71"/>
    </location>
</feature>
<sequence length="119" mass="12722">MQKVAALRRSPMGREEEAVVESHENDDDDKTEAAAEAVVASGGHASYGGGGQEDQRAQMAQKGHDCGMGKDRGHVHDGARCDDAFDSYICFFPAASFLTVAESQISWTVCLAPYKPSVT</sequence>
<evidence type="ECO:0000313" key="2">
    <source>
        <dbReference type="EMBL" id="KNE02016.1"/>
    </source>
</evidence>
<proteinExistence type="predicted"/>
<gene>
    <name evidence="2" type="ORF">QG37_00955</name>
</gene>
<dbReference type="VEuPathDB" id="FungiDB:QG37_00955"/>
<accession>A0A0L0P7P9</accession>
<name>A0A0L0P7P9_CANAR</name>
<protein>
    <submittedName>
        <fullName evidence="2">Uncharacterized protein</fullName>
    </submittedName>
</protein>
<dbReference type="AlphaFoldDB" id="A0A0L0P7P9"/>
<dbReference type="EMBL" id="LGST01000007">
    <property type="protein sequence ID" value="KNE02016.1"/>
    <property type="molecule type" value="Genomic_DNA"/>
</dbReference>
<evidence type="ECO:0000256" key="1">
    <source>
        <dbReference type="SAM" id="MobiDB-lite"/>
    </source>
</evidence>
<feature type="compositionally biased region" description="Basic and acidic residues" evidence="1">
    <location>
        <begin position="12"/>
        <end position="23"/>
    </location>
</feature>
<evidence type="ECO:0000313" key="3">
    <source>
        <dbReference type="Proteomes" id="UP000037122"/>
    </source>
</evidence>
<comment type="caution">
    <text evidence="2">The sequence shown here is derived from an EMBL/GenBank/DDBJ whole genome shotgun (WGS) entry which is preliminary data.</text>
</comment>
<organism evidence="2 3">
    <name type="scientific">Candidozyma auris</name>
    <name type="common">Yeast</name>
    <name type="synonym">Candida auris</name>
    <dbReference type="NCBI Taxonomy" id="498019"/>
    <lineage>
        <taxon>Eukaryota</taxon>
        <taxon>Fungi</taxon>
        <taxon>Dikarya</taxon>
        <taxon>Ascomycota</taxon>
        <taxon>Saccharomycotina</taxon>
        <taxon>Pichiomycetes</taxon>
        <taxon>Metschnikowiaceae</taxon>
        <taxon>Candidozyma</taxon>
    </lineage>
</organism>
<dbReference type="Proteomes" id="UP000037122">
    <property type="component" value="Unassembled WGS sequence"/>
</dbReference>